<evidence type="ECO:0000259" key="5">
    <source>
        <dbReference type="Pfam" id="PF25150"/>
    </source>
</evidence>
<gene>
    <name evidence="7" type="ORF">WA026_005494</name>
</gene>
<reference evidence="7 8" key="1">
    <citation type="submission" date="2023-03" db="EMBL/GenBank/DDBJ databases">
        <title>Genome insight into feeding habits of ladybird beetles.</title>
        <authorList>
            <person name="Li H.-S."/>
            <person name="Huang Y.-H."/>
            <person name="Pang H."/>
        </authorList>
    </citation>
    <scope>NUCLEOTIDE SEQUENCE [LARGE SCALE GENOMIC DNA]</scope>
    <source>
        <strain evidence="7">SYSU_2023b</strain>
        <tissue evidence="7">Whole body</tissue>
    </source>
</reference>
<proteinExistence type="inferred from homology"/>
<dbReference type="Proteomes" id="UP001431783">
    <property type="component" value="Unassembled WGS sequence"/>
</dbReference>
<feature type="domain" description="tRNA (32-2'-O)-methyltransferase regulator THADA-like C-terminal TPR repeats region" evidence="6">
    <location>
        <begin position="1121"/>
        <end position="1271"/>
    </location>
</feature>
<keyword evidence="2" id="KW-0819">tRNA processing</keyword>
<evidence type="ECO:0000256" key="1">
    <source>
        <dbReference type="ARBA" id="ARBA00010409"/>
    </source>
</evidence>
<comment type="similarity">
    <text evidence="1">Belongs to the THADA family.</text>
</comment>
<dbReference type="SUPFAM" id="SSF48371">
    <property type="entry name" value="ARM repeat"/>
    <property type="match status" value="1"/>
</dbReference>
<dbReference type="InterPro" id="IPR019442">
    <property type="entry name" value="THADA/TRM732_DUF2428"/>
</dbReference>
<comment type="caution">
    <text evidence="7">The sequence shown here is derived from an EMBL/GenBank/DDBJ whole genome shotgun (WGS) entry which is preliminary data.</text>
</comment>
<protein>
    <recommendedName>
        <fullName evidence="3">tRNA (32-2'-O)-methyltransferase regulator THADA</fullName>
    </recommendedName>
</protein>
<dbReference type="InterPro" id="IPR056843">
    <property type="entry name" value="THADA-like_TPR"/>
</dbReference>
<dbReference type="Pfam" id="PF10350">
    <property type="entry name" value="DUF2428"/>
    <property type="match status" value="1"/>
</dbReference>
<dbReference type="PANTHER" id="PTHR14387">
    <property type="entry name" value="THADA/DEATH RECEPTOR INTERACTING PROTEIN"/>
    <property type="match status" value="1"/>
</dbReference>
<evidence type="ECO:0000256" key="2">
    <source>
        <dbReference type="ARBA" id="ARBA00022694"/>
    </source>
</evidence>
<keyword evidence="8" id="KW-1185">Reference proteome</keyword>
<dbReference type="Pfam" id="PF25151">
    <property type="entry name" value="TPR_Trm732_C"/>
    <property type="match status" value="1"/>
</dbReference>
<name>A0AAW1TWL1_9CUCU</name>
<evidence type="ECO:0000259" key="6">
    <source>
        <dbReference type="Pfam" id="PF25151"/>
    </source>
</evidence>
<evidence type="ECO:0000313" key="8">
    <source>
        <dbReference type="Proteomes" id="UP001431783"/>
    </source>
</evidence>
<sequence>MGENTKKRQWIECPYVNQEVFQLYKALSTKPTSESLETLYTYLKDDTNLLRRNDARSLFLYYIAKCNINKALKNEFLNKITDGRQDFSLFASVITECVKDLLFDFEIEQTLLSSKNVVHLLPVVNIFNQMCIASDSKKVAEVLGCILPLYDIIFDNFVQQLKADFEETYNYKNEELLSLTNQIMKQILWTFVKIPDSNINSYVLAFLDYSYRVMSFEKIALDMKTKCALIFAHCLERLPEEELTHFVYKYRPILEITNEPKNATDWVCGMNFKFASLNYSNNARVALCMALYSCISIQDQISLILSNGKCVFKAILEELLSCAVRPMKDNSDIVEITKNLLVISQSFVQIPLPLFSSVFERSLSYVYSFSDYPIDAVQKNATLLLGHVIKASCEHFKNGADMFVRHFVNKINLHERRRKIDFMTIMFLASYLKCSFLLENVEGLQEQIMQLLEDPVSSGSACEAYEQLSKENHKEVPFDVWINRWVKPALIKLNKVPLLYVPVFERILCKSFQLNQAVLSSIFPNHYMGGHREWSVLLKCLCYARNNKTTVDLNSIDSSTYWWGLIEKAKLKKFAVQRDDVIRITSLKVVVECQRTTEYYTEWEFNFLMDYYILNGSIQIPQMRKQVTSLYKKAITRYFASFDVLKKQLDCMQKKYDQTKEPAIKECMENYVRLKRCYLNFLKQFALLLIMNISPGSNFYRKNAALDLLMFIQPLIDKKVWECWWMTDDMENLKLVLMDSYEMNKKMAIAILSHFEPKKFGFDDSNYYASFFSDALLFASDIKPSKSLSAAYMFQLCCYSPVLFESGEMLQNYNQDNEMILNIIIMLTSDLLSKLSTETFGEVTEAAVNSPCYGILLCLRYLIRYRSKGVWNGIYTTTYGLIYSICRKIFDVVLPVVSNPAPEGYLPENEETEINIRDDTVKAQRVLVYAWRTVKEVTLLFSEFACQDIERGSEPVLKSIDYVEIGEYFMQIFVQAKHRGVFEQAYVGFCLLCECYWRSNQKYINSLPVTWLRRGLSLVKGEEVDDRLCSTRRSAGMPFLIMAILTTDPSLDHAAFHTTMAELTVLAEEPNEEKIEYRTHALNILRFLFRHTKLGDHVPPYIEKAAVIAVKGMQNLDWGIRNSSTLLFSALMTRLFGVQRTQDSEEVTIKNKMTVKVFCTRFPTLFNFLVDTLKAECVNNNSLVLHPILLVFSRLYPSRLEPSDTKIEEAIPYIRVCLSNSSFHTRKLAARAAVALVFPACLGQNIIRNFERIAQKRLSNNECHGLLLEVWHILKVMGLKMDLPIGKIISESVYVMENTGNKFAHHCVTLYMDVLSLLFAKYNDRVDLDTLRRILTSISRHMEEQHLNVTGKSDFESAMVNLTITILLVRLEHVETTFQAINYDFRHYMLVNKGVIMKTYCLHFMLFLNVSFNEHNLPDPPLYVFEEIQPPNAVRNVVNTLSKTTKHEFLTFIHKFMSRYLQNELERMENGSAADDCFLLNLLLLPYYPCVLTSSKDCDRQQTMDMLISFCSCDRQEITSAVITCISVLLTQIDYDSLTFLDYTKLISLLRRSAEPEAALYRRLAVCHFLVRCKFMYYAGSHAIDGSNIIQFLSMIMTLLEDESVRIRNEMSVITDEENIVYVNDHLKDGWKCSPDKSRCDFMKHCCKLLPKSLSVVFLMSWSIRRFPDTSNENSVVFDRSETNSYAENVPLIQIAGKMLTHMLWSVPFNLSYEDKSIFAEEQCQMVTTLILEGFAHHSFDILDHKTIEAVIGACKSILSYLDLNNINDRFRYKFTTYFHRKILFFFEKRMGKTEYYSLKKIFLILYNPVLLPVDY</sequence>
<accession>A0AAW1TWL1</accession>
<dbReference type="InterPro" id="IPR056842">
    <property type="entry name" value="THADA-like_TPR_C"/>
</dbReference>
<dbReference type="EMBL" id="JARQZJ010000032">
    <property type="protein sequence ID" value="KAK9874673.1"/>
    <property type="molecule type" value="Genomic_DNA"/>
</dbReference>
<evidence type="ECO:0000313" key="7">
    <source>
        <dbReference type="EMBL" id="KAK9874673.1"/>
    </source>
</evidence>
<dbReference type="InterPro" id="IPR051954">
    <property type="entry name" value="tRNA_methyltransferase_THADA"/>
</dbReference>
<dbReference type="GO" id="GO:0005829">
    <property type="term" value="C:cytosol"/>
    <property type="evidence" value="ECO:0007669"/>
    <property type="project" value="TreeGrafter"/>
</dbReference>
<organism evidence="7 8">
    <name type="scientific">Henosepilachna vigintioctopunctata</name>
    <dbReference type="NCBI Taxonomy" id="420089"/>
    <lineage>
        <taxon>Eukaryota</taxon>
        <taxon>Metazoa</taxon>
        <taxon>Ecdysozoa</taxon>
        <taxon>Arthropoda</taxon>
        <taxon>Hexapoda</taxon>
        <taxon>Insecta</taxon>
        <taxon>Pterygota</taxon>
        <taxon>Neoptera</taxon>
        <taxon>Endopterygota</taxon>
        <taxon>Coleoptera</taxon>
        <taxon>Polyphaga</taxon>
        <taxon>Cucujiformia</taxon>
        <taxon>Coccinelloidea</taxon>
        <taxon>Coccinellidae</taxon>
        <taxon>Epilachninae</taxon>
        <taxon>Epilachnini</taxon>
        <taxon>Henosepilachna</taxon>
    </lineage>
</organism>
<dbReference type="PANTHER" id="PTHR14387:SF7">
    <property type="entry name" value="THYROID ADENOMA-ASSOCIATED PROTEIN"/>
    <property type="match status" value="1"/>
</dbReference>
<feature type="domain" description="tRNA (32-2'-O)-methyltransferase regulator THADA-like TPR repeats region" evidence="5">
    <location>
        <begin position="481"/>
        <end position="722"/>
    </location>
</feature>
<dbReference type="Pfam" id="PF25150">
    <property type="entry name" value="TPR_Trm732"/>
    <property type="match status" value="1"/>
</dbReference>
<evidence type="ECO:0000256" key="3">
    <source>
        <dbReference type="ARBA" id="ARBA00035698"/>
    </source>
</evidence>
<dbReference type="GO" id="GO:0030488">
    <property type="term" value="P:tRNA methylation"/>
    <property type="evidence" value="ECO:0007669"/>
    <property type="project" value="TreeGrafter"/>
</dbReference>
<feature type="domain" description="DUF2428" evidence="4">
    <location>
        <begin position="882"/>
        <end position="1118"/>
    </location>
</feature>
<dbReference type="InterPro" id="IPR016024">
    <property type="entry name" value="ARM-type_fold"/>
</dbReference>
<evidence type="ECO:0000259" key="4">
    <source>
        <dbReference type="Pfam" id="PF10350"/>
    </source>
</evidence>